<feature type="transmembrane region" description="Helical" evidence="12">
    <location>
        <begin position="305"/>
        <end position="323"/>
    </location>
</feature>
<dbReference type="InterPro" id="IPR036890">
    <property type="entry name" value="HATPase_C_sf"/>
</dbReference>
<reference evidence="15" key="1">
    <citation type="journal article" date="2019" name="Int. J. Syst. Evol. Microbiol.">
        <title>The Global Catalogue of Microorganisms (GCM) 10K type strain sequencing project: providing services to taxonomists for standard genome sequencing and annotation.</title>
        <authorList>
            <consortium name="The Broad Institute Genomics Platform"/>
            <consortium name="The Broad Institute Genome Sequencing Center for Infectious Disease"/>
            <person name="Wu L."/>
            <person name="Ma J."/>
        </authorList>
    </citation>
    <scope>NUCLEOTIDE SEQUENCE [LARGE SCALE GENOMIC DNA]</scope>
    <source>
        <strain evidence="15">CCUG 59189</strain>
    </source>
</reference>
<evidence type="ECO:0000256" key="9">
    <source>
        <dbReference type="ARBA" id="ARBA00022989"/>
    </source>
</evidence>
<dbReference type="EC" id="2.7.13.3" evidence="14"/>
<keyword evidence="2" id="KW-1003">Cell membrane</keyword>
<evidence type="ECO:0000256" key="7">
    <source>
        <dbReference type="ARBA" id="ARBA00022777"/>
    </source>
</evidence>
<dbReference type="SMART" id="SM00304">
    <property type="entry name" value="HAMP"/>
    <property type="match status" value="1"/>
</dbReference>
<name>A0ABW3RZ47_9BACL</name>
<dbReference type="InterPro" id="IPR010559">
    <property type="entry name" value="Sig_transdc_His_kin_internal"/>
</dbReference>
<keyword evidence="6" id="KW-0547">Nucleotide-binding</keyword>
<dbReference type="SUPFAM" id="SSF158472">
    <property type="entry name" value="HAMP domain-like"/>
    <property type="match status" value="1"/>
</dbReference>
<comment type="caution">
    <text evidence="14">The sequence shown here is derived from an EMBL/GenBank/DDBJ whole genome shotgun (WGS) entry which is preliminary data.</text>
</comment>
<dbReference type="PROSITE" id="PS50885">
    <property type="entry name" value="HAMP"/>
    <property type="match status" value="1"/>
</dbReference>
<sequence length="589" mass="66819">MSSRWERISQLGLFGKIFIVMVISTIAVAAMTSWVTVHMSQRLFMNTFSITNSKIIQQIKRNFEGFNYAMVTVSGEVMQSRAIKGFLTNGDGGSIANAKAYYDMNEQMKRIQSGLDLNEVGIAVFGVNGRSYYNDRSYWTGTAKALSSKALERSTWNEPARLSYHLLREDKGNRKQAGDWLIVGSKALMTPTTKEIYGTLYLTIRESDFKQFYANFTSTGNDVLILDPSGLVLSSNRVDMIGQSSKDILRSAEKMLEQKQSYSSIRAQDRNVIMIADRLPNFDFYVVNLIDKKMALDQMLPVKQILLIGTGIVSVSLFILFLISRRLTLSLRMLVRKMSSVTKRNFHNYITVAGSYETKQLATAFNYMLDELNEYIRQLVDTQREQRNAELAALQRQINPHFLYNTLASVNILVGRGDKEKATETIHALISLIQHTISGVAETITVEEELVNLKHYVYINHIRYGSGIRVEYFIAPDCYKAKLPKLILQPFIENAFFHAFKDRSTGLIYVMIEKSGETLFCEVVDNGKGMNLEPGEELISSSKLFTGIGIRNVHDRIHLLYGSNYGLDVESRPGEGTKVRIRLPWQTEN</sequence>
<evidence type="ECO:0000256" key="10">
    <source>
        <dbReference type="ARBA" id="ARBA00023012"/>
    </source>
</evidence>
<dbReference type="Gene3D" id="6.10.340.10">
    <property type="match status" value="1"/>
</dbReference>
<evidence type="ECO:0000256" key="6">
    <source>
        <dbReference type="ARBA" id="ARBA00022741"/>
    </source>
</evidence>
<dbReference type="PANTHER" id="PTHR34220:SF11">
    <property type="entry name" value="SENSOR PROTEIN KINASE HPTS"/>
    <property type="match status" value="1"/>
</dbReference>
<dbReference type="InterPro" id="IPR003660">
    <property type="entry name" value="HAMP_dom"/>
</dbReference>
<keyword evidence="4 14" id="KW-0808">Transferase</keyword>
<dbReference type="EMBL" id="JBHTLM010000007">
    <property type="protein sequence ID" value="MFD1176990.1"/>
    <property type="molecule type" value="Genomic_DNA"/>
</dbReference>
<dbReference type="CDD" id="cd06225">
    <property type="entry name" value="HAMP"/>
    <property type="match status" value="1"/>
</dbReference>
<evidence type="ECO:0000256" key="4">
    <source>
        <dbReference type="ARBA" id="ARBA00022679"/>
    </source>
</evidence>
<evidence type="ECO:0000256" key="11">
    <source>
        <dbReference type="ARBA" id="ARBA00023136"/>
    </source>
</evidence>
<keyword evidence="7 14" id="KW-0418">Kinase</keyword>
<dbReference type="Pfam" id="PF02518">
    <property type="entry name" value="HATPase_c"/>
    <property type="match status" value="1"/>
</dbReference>
<dbReference type="Gene3D" id="3.30.565.10">
    <property type="entry name" value="Histidine kinase-like ATPase, C-terminal domain"/>
    <property type="match status" value="1"/>
</dbReference>
<keyword evidence="10" id="KW-0902">Two-component regulatory system</keyword>
<evidence type="ECO:0000259" key="13">
    <source>
        <dbReference type="PROSITE" id="PS50885"/>
    </source>
</evidence>
<evidence type="ECO:0000313" key="15">
    <source>
        <dbReference type="Proteomes" id="UP001597262"/>
    </source>
</evidence>
<dbReference type="InterPro" id="IPR003594">
    <property type="entry name" value="HATPase_dom"/>
</dbReference>
<keyword evidence="11 12" id="KW-0472">Membrane</keyword>
<evidence type="ECO:0000256" key="3">
    <source>
        <dbReference type="ARBA" id="ARBA00022553"/>
    </source>
</evidence>
<keyword evidence="5 12" id="KW-0812">Transmembrane</keyword>
<dbReference type="GO" id="GO:0004673">
    <property type="term" value="F:protein histidine kinase activity"/>
    <property type="evidence" value="ECO:0007669"/>
    <property type="project" value="UniProtKB-EC"/>
</dbReference>
<evidence type="ECO:0000256" key="5">
    <source>
        <dbReference type="ARBA" id="ARBA00022692"/>
    </source>
</evidence>
<evidence type="ECO:0000256" key="2">
    <source>
        <dbReference type="ARBA" id="ARBA00022475"/>
    </source>
</evidence>
<evidence type="ECO:0000256" key="12">
    <source>
        <dbReference type="SAM" id="Phobius"/>
    </source>
</evidence>
<keyword evidence="9 12" id="KW-1133">Transmembrane helix</keyword>
<keyword evidence="8" id="KW-0067">ATP-binding</keyword>
<evidence type="ECO:0000313" key="14">
    <source>
        <dbReference type="EMBL" id="MFD1176990.1"/>
    </source>
</evidence>
<dbReference type="SUPFAM" id="SSF55874">
    <property type="entry name" value="ATPase domain of HSP90 chaperone/DNA topoisomerase II/histidine kinase"/>
    <property type="match status" value="1"/>
</dbReference>
<keyword evidence="3" id="KW-0597">Phosphoprotein</keyword>
<dbReference type="PANTHER" id="PTHR34220">
    <property type="entry name" value="SENSOR HISTIDINE KINASE YPDA"/>
    <property type="match status" value="1"/>
</dbReference>
<evidence type="ECO:0000256" key="1">
    <source>
        <dbReference type="ARBA" id="ARBA00004651"/>
    </source>
</evidence>
<protein>
    <submittedName>
        <fullName evidence="14">Sensor histidine kinase</fullName>
        <ecNumber evidence="14">2.7.13.3</ecNumber>
    </submittedName>
</protein>
<accession>A0ABW3RZ47</accession>
<dbReference type="Proteomes" id="UP001597262">
    <property type="component" value="Unassembled WGS sequence"/>
</dbReference>
<dbReference type="Pfam" id="PF00672">
    <property type="entry name" value="HAMP"/>
    <property type="match status" value="1"/>
</dbReference>
<gene>
    <name evidence="14" type="ORF">ACFQ3W_11855</name>
</gene>
<comment type="subcellular location">
    <subcellularLocation>
        <location evidence="1">Cell membrane</location>
        <topology evidence="1">Multi-pass membrane protein</topology>
    </subcellularLocation>
</comment>
<dbReference type="Pfam" id="PF06580">
    <property type="entry name" value="His_kinase"/>
    <property type="match status" value="1"/>
</dbReference>
<dbReference type="InterPro" id="IPR050640">
    <property type="entry name" value="Bact_2-comp_sensor_kinase"/>
</dbReference>
<feature type="transmembrane region" description="Helical" evidence="12">
    <location>
        <begin position="12"/>
        <end position="35"/>
    </location>
</feature>
<evidence type="ECO:0000256" key="8">
    <source>
        <dbReference type="ARBA" id="ARBA00022840"/>
    </source>
</evidence>
<feature type="domain" description="HAMP" evidence="13">
    <location>
        <begin position="325"/>
        <end position="377"/>
    </location>
</feature>
<proteinExistence type="predicted"/>
<keyword evidence="15" id="KW-1185">Reference proteome</keyword>
<dbReference type="RefSeq" id="WP_379319439.1">
    <property type="nucleotide sequence ID" value="NZ_JBHTLM010000007.1"/>
</dbReference>
<organism evidence="14 15">
    <name type="scientific">Paenibacillus puldeungensis</name>
    <dbReference type="NCBI Taxonomy" id="696536"/>
    <lineage>
        <taxon>Bacteria</taxon>
        <taxon>Bacillati</taxon>
        <taxon>Bacillota</taxon>
        <taxon>Bacilli</taxon>
        <taxon>Bacillales</taxon>
        <taxon>Paenibacillaceae</taxon>
        <taxon>Paenibacillus</taxon>
    </lineage>
</organism>